<dbReference type="RefSeq" id="WP_046099093.1">
    <property type="nucleotide sequence ID" value="NZ_LAEN01000140.1"/>
</dbReference>
<proteinExistence type="predicted"/>
<evidence type="ECO:0000313" key="2">
    <source>
        <dbReference type="Proteomes" id="UP000254620"/>
    </source>
</evidence>
<dbReference type="EMBL" id="UFSW01000001">
    <property type="protein sequence ID" value="SUU98623.1"/>
    <property type="molecule type" value="Genomic_DNA"/>
</dbReference>
<gene>
    <name evidence="1" type="ORF">NCTC10926_02060</name>
</gene>
<name>A0A0F5EPI3_AVIPA</name>
<evidence type="ECO:0000313" key="1">
    <source>
        <dbReference type="EMBL" id="SUU98623.1"/>
    </source>
</evidence>
<reference evidence="1 2" key="1">
    <citation type="submission" date="2018-06" db="EMBL/GenBank/DDBJ databases">
        <authorList>
            <consortium name="Pathogen Informatics"/>
            <person name="Doyle S."/>
        </authorList>
    </citation>
    <scope>NUCLEOTIDE SEQUENCE [LARGE SCALE GENOMIC DNA]</scope>
    <source>
        <strain evidence="1 2">NCTC10926</strain>
    </source>
</reference>
<dbReference type="AlphaFoldDB" id="A0A0F5EPI3"/>
<dbReference type="OrthoDB" id="9985909at2"/>
<sequence>MVIAERVLKITWGFAIASVTCWLGYTLFIPLIAHWFSSDLSFLALILGLCVSLLFIVLVWGLFGYATSVVAAATGLILGFIIEGIVWCYRKICP</sequence>
<organism evidence="1 2">
    <name type="scientific">Avibacterium paragallinarum</name>
    <name type="common">Haemophilus gallinarum</name>
    <dbReference type="NCBI Taxonomy" id="728"/>
    <lineage>
        <taxon>Bacteria</taxon>
        <taxon>Pseudomonadati</taxon>
        <taxon>Pseudomonadota</taxon>
        <taxon>Gammaproteobacteria</taxon>
        <taxon>Pasteurellales</taxon>
        <taxon>Pasteurellaceae</taxon>
        <taxon>Avibacterium</taxon>
    </lineage>
</organism>
<protein>
    <submittedName>
        <fullName evidence="1">Uncharacterized protein</fullName>
    </submittedName>
</protein>
<accession>A0A0F5EPI3</accession>
<dbReference type="Proteomes" id="UP000254620">
    <property type="component" value="Unassembled WGS sequence"/>
</dbReference>